<dbReference type="PANTHER" id="PTHR31157">
    <property type="entry name" value="SCP DOMAIN-CONTAINING PROTEIN"/>
    <property type="match status" value="1"/>
</dbReference>
<evidence type="ECO:0000313" key="3">
    <source>
        <dbReference type="EMBL" id="TBW35477.1"/>
    </source>
</evidence>
<evidence type="ECO:0000256" key="1">
    <source>
        <dbReference type="SAM" id="MobiDB-lite"/>
    </source>
</evidence>
<feature type="region of interest" description="Disordered" evidence="1">
    <location>
        <begin position="1"/>
        <end position="47"/>
    </location>
</feature>
<comment type="caution">
    <text evidence="3">The sequence shown here is derived from an EMBL/GenBank/DDBJ whole genome shotgun (WGS) entry which is preliminary data.</text>
</comment>
<sequence length="241" mass="25014">MILTPPTRRRPAMPGPHATGGGRPSPDGRGEAGQGARPGAGGRALPSARATRRGLLALGVAALAAACARGPAFVEEIDDVAYVPVDPAKAARLLNDYRATSGAGPLTVDPDLVRVAADYARKLAEAGQFTHDLEPWGGLEKRLHAAGYAYATAGENLGLGYRTIEQTIAGWKKSPPHDRGMKDPDMTVMGIASVPSPTKRGQIYWCLIVAKPRGAGAVAGTGPFAPPSGPVIWGARLPSFR</sequence>
<dbReference type="PANTHER" id="PTHR31157:SF1">
    <property type="entry name" value="SCP DOMAIN-CONTAINING PROTEIN"/>
    <property type="match status" value="1"/>
</dbReference>
<dbReference type="Gene3D" id="3.40.33.10">
    <property type="entry name" value="CAP"/>
    <property type="match status" value="1"/>
</dbReference>
<dbReference type="AlphaFoldDB" id="A0A4Q9VJG6"/>
<dbReference type="InterPro" id="IPR014044">
    <property type="entry name" value="CAP_dom"/>
</dbReference>
<dbReference type="CDD" id="cd05379">
    <property type="entry name" value="CAP_bacterial"/>
    <property type="match status" value="1"/>
</dbReference>
<dbReference type="OrthoDB" id="7852865at2"/>
<dbReference type="RefSeq" id="WP_131310546.1">
    <property type="nucleotide sequence ID" value="NZ_SJFN01000025.1"/>
</dbReference>
<dbReference type="EMBL" id="SJFN01000025">
    <property type="protein sequence ID" value="TBW35477.1"/>
    <property type="molecule type" value="Genomic_DNA"/>
</dbReference>
<name>A0A4Q9VJG6_9HYPH</name>
<keyword evidence="4" id="KW-1185">Reference proteome</keyword>
<accession>A0A4Q9VJG6</accession>
<feature type="domain" description="SCP" evidence="2">
    <location>
        <begin position="92"/>
        <end position="206"/>
    </location>
</feature>
<proteinExistence type="predicted"/>
<organism evidence="3 4">
    <name type="scientific">Siculibacillus lacustris</name>
    <dbReference type="NCBI Taxonomy" id="1549641"/>
    <lineage>
        <taxon>Bacteria</taxon>
        <taxon>Pseudomonadati</taxon>
        <taxon>Pseudomonadota</taxon>
        <taxon>Alphaproteobacteria</taxon>
        <taxon>Hyphomicrobiales</taxon>
        <taxon>Ancalomicrobiaceae</taxon>
        <taxon>Siculibacillus</taxon>
    </lineage>
</organism>
<feature type="compositionally biased region" description="Gly residues" evidence="1">
    <location>
        <begin position="31"/>
        <end position="42"/>
    </location>
</feature>
<protein>
    <submittedName>
        <fullName evidence="3">CAP domain-containing protein</fullName>
    </submittedName>
</protein>
<dbReference type="Pfam" id="PF00188">
    <property type="entry name" value="CAP"/>
    <property type="match status" value="1"/>
</dbReference>
<dbReference type="Proteomes" id="UP000292781">
    <property type="component" value="Unassembled WGS sequence"/>
</dbReference>
<dbReference type="SUPFAM" id="SSF55797">
    <property type="entry name" value="PR-1-like"/>
    <property type="match status" value="1"/>
</dbReference>
<evidence type="ECO:0000259" key="2">
    <source>
        <dbReference type="Pfam" id="PF00188"/>
    </source>
</evidence>
<dbReference type="InterPro" id="IPR035940">
    <property type="entry name" value="CAP_sf"/>
</dbReference>
<reference evidence="3 4" key="1">
    <citation type="submission" date="2019-02" db="EMBL/GenBank/DDBJ databases">
        <title>Siculibacillus lacustris gen. nov., sp. nov., a new rosette-forming bacterium isolated from a freshwater crater lake (Lake St. Ana, Romania).</title>
        <authorList>
            <person name="Felfoldi T."/>
            <person name="Marton Z."/>
            <person name="Szabo A."/>
            <person name="Mentes A."/>
            <person name="Boka K."/>
            <person name="Marialigeti K."/>
            <person name="Mathe I."/>
            <person name="Koncz M."/>
            <person name="Schumann P."/>
            <person name="Toth E."/>
        </authorList>
    </citation>
    <scope>NUCLEOTIDE SEQUENCE [LARGE SCALE GENOMIC DNA]</scope>
    <source>
        <strain evidence="3 4">SA-279</strain>
    </source>
</reference>
<gene>
    <name evidence="3" type="ORF">EYW49_15725</name>
</gene>
<evidence type="ECO:0000313" key="4">
    <source>
        <dbReference type="Proteomes" id="UP000292781"/>
    </source>
</evidence>